<dbReference type="PANTHER" id="PTHR28112">
    <property type="entry name" value="SRP-INDEPENDENT TARGETING PROTEIN 3"/>
    <property type="match status" value="1"/>
</dbReference>
<evidence type="ECO:0000313" key="3">
    <source>
        <dbReference type="Proteomes" id="UP000193944"/>
    </source>
</evidence>
<keyword evidence="3" id="KW-1185">Reference proteome</keyword>
<dbReference type="Pfam" id="PF10032">
    <property type="entry name" value="Pho88"/>
    <property type="match status" value="1"/>
</dbReference>
<comment type="caution">
    <text evidence="2">The sequence shown here is derived from an EMBL/GenBank/DDBJ whole genome shotgun (WGS) entry which is preliminary data.</text>
</comment>
<proteinExistence type="predicted"/>
<organism evidence="2 3">
    <name type="scientific">Anaeromyces robustus</name>
    <dbReference type="NCBI Taxonomy" id="1754192"/>
    <lineage>
        <taxon>Eukaryota</taxon>
        <taxon>Fungi</taxon>
        <taxon>Fungi incertae sedis</taxon>
        <taxon>Chytridiomycota</taxon>
        <taxon>Chytridiomycota incertae sedis</taxon>
        <taxon>Neocallimastigomycetes</taxon>
        <taxon>Neocallimastigales</taxon>
        <taxon>Neocallimastigaceae</taxon>
        <taxon>Anaeromyces</taxon>
    </lineage>
</organism>
<dbReference type="GO" id="GO:0005739">
    <property type="term" value="C:mitochondrion"/>
    <property type="evidence" value="ECO:0007669"/>
    <property type="project" value="TreeGrafter"/>
</dbReference>
<dbReference type="Proteomes" id="UP000193944">
    <property type="component" value="Unassembled WGS sequence"/>
</dbReference>
<reference evidence="2 3" key="1">
    <citation type="submission" date="2016-08" db="EMBL/GenBank/DDBJ databases">
        <title>A Parts List for Fungal Cellulosomes Revealed by Comparative Genomics.</title>
        <authorList>
            <consortium name="DOE Joint Genome Institute"/>
            <person name="Haitjema C.H."/>
            <person name="Gilmore S.P."/>
            <person name="Henske J.K."/>
            <person name="Solomon K.V."/>
            <person name="De Groot R."/>
            <person name="Kuo A."/>
            <person name="Mondo S.J."/>
            <person name="Salamov A.A."/>
            <person name="Labutti K."/>
            <person name="Zhao Z."/>
            <person name="Chiniquy J."/>
            <person name="Barry K."/>
            <person name="Brewer H.M."/>
            <person name="Purvine S.O."/>
            <person name="Wright A.T."/>
            <person name="Boxma B."/>
            <person name="Van Alen T."/>
            <person name="Hackstein J.H."/>
            <person name="Baker S.E."/>
            <person name="Grigoriev I.V."/>
            <person name="O'Malley M.A."/>
        </authorList>
    </citation>
    <scope>NUCLEOTIDE SEQUENCE [LARGE SCALE GENOMIC DNA]</scope>
    <source>
        <strain evidence="2 3">S4</strain>
    </source>
</reference>
<feature type="transmembrane region" description="Helical" evidence="1">
    <location>
        <begin position="53"/>
        <end position="75"/>
    </location>
</feature>
<dbReference type="GO" id="GO:0045047">
    <property type="term" value="P:protein targeting to ER"/>
    <property type="evidence" value="ECO:0007669"/>
    <property type="project" value="InterPro"/>
</dbReference>
<evidence type="ECO:0008006" key="4">
    <source>
        <dbReference type="Google" id="ProtNLM"/>
    </source>
</evidence>
<dbReference type="AlphaFoldDB" id="A0A1Y1XP58"/>
<evidence type="ECO:0000313" key="2">
    <source>
        <dbReference type="EMBL" id="ORX87114.1"/>
    </source>
</evidence>
<keyword evidence="1" id="KW-0812">Transmembrane</keyword>
<feature type="transmembrane region" description="Helical" evidence="1">
    <location>
        <begin position="27"/>
        <end position="46"/>
    </location>
</feature>
<name>A0A1Y1XP58_9FUNG</name>
<dbReference type="InterPro" id="IPR012098">
    <property type="entry name" value="SND3_fun"/>
</dbReference>
<reference evidence="2 3" key="2">
    <citation type="submission" date="2016-08" db="EMBL/GenBank/DDBJ databases">
        <title>Pervasive Adenine N6-methylation of Active Genes in Fungi.</title>
        <authorList>
            <consortium name="DOE Joint Genome Institute"/>
            <person name="Mondo S.J."/>
            <person name="Dannebaum R.O."/>
            <person name="Kuo R.C."/>
            <person name="Labutti K."/>
            <person name="Haridas S."/>
            <person name="Kuo A."/>
            <person name="Salamov A."/>
            <person name="Ahrendt S.R."/>
            <person name="Lipzen A."/>
            <person name="Sullivan W."/>
            <person name="Andreopoulos W.B."/>
            <person name="Clum A."/>
            <person name="Lindquist E."/>
            <person name="Daum C."/>
            <person name="Ramamoorthy G.K."/>
            <person name="Gryganskyi A."/>
            <person name="Culley D."/>
            <person name="Magnuson J.K."/>
            <person name="James T.Y."/>
            <person name="O'Malley M.A."/>
            <person name="Stajich J.E."/>
            <person name="Spatafora J.W."/>
            <person name="Visel A."/>
            <person name="Grigoriev I.V."/>
        </authorList>
    </citation>
    <scope>NUCLEOTIDE SEQUENCE [LARGE SCALE GENOMIC DNA]</scope>
    <source>
        <strain evidence="2 3">S4</strain>
    </source>
</reference>
<sequence length="209" mass="23918">MEARRRGGSNMTTAEKFRAMNTPQNRAIFSMFMMFFLMHFISRIDFDVQPRKTYLICAYAFSQIITLVFAGLIYLKINKVNDKNLIHIRNTGMVANAQNAAEGGENNEVITQTIREYDLGKCKQMVFNVAMTVGFSTLLYYKFNMIRPLAIQSALAIKNLYEQPLVRIHLLGKPATGELARPFNVNGLFGQKEEALTDKDVKRMEKKKN</sequence>
<keyword evidence="1" id="KW-1133">Transmembrane helix</keyword>
<protein>
    <recommendedName>
        <fullName evidence="4">Inorganic phosphate transport PHO88</fullName>
    </recommendedName>
</protein>
<gene>
    <name evidence="2" type="ORF">BCR32DRAFT_324596</name>
</gene>
<accession>A0A1Y1XP58</accession>
<dbReference type="PANTHER" id="PTHR28112:SF1">
    <property type="entry name" value="SRP-INDEPENDENT TARGETING PROTEIN 3"/>
    <property type="match status" value="1"/>
</dbReference>
<dbReference type="EMBL" id="MCFG01000012">
    <property type="protein sequence ID" value="ORX87114.1"/>
    <property type="molecule type" value="Genomic_DNA"/>
</dbReference>
<evidence type="ECO:0000256" key="1">
    <source>
        <dbReference type="SAM" id="Phobius"/>
    </source>
</evidence>
<dbReference type="OrthoDB" id="18139at2759"/>
<dbReference type="GO" id="GO:0005783">
    <property type="term" value="C:endoplasmic reticulum"/>
    <property type="evidence" value="ECO:0007669"/>
    <property type="project" value="InterPro"/>
</dbReference>
<keyword evidence="1" id="KW-0472">Membrane</keyword>